<dbReference type="PANTHER" id="PTHR11439:SF524">
    <property type="entry name" value="RNA-DIRECTED DNA POLYMERASE, PROTEIN KINASE RLK-PELLE-DLSV FAMILY"/>
    <property type="match status" value="1"/>
</dbReference>
<keyword evidence="4" id="KW-1185">Reference proteome</keyword>
<name>A0A6D2J6J4_9BRAS</name>
<dbReference type="OrthoDB" id="414945at2759"/>
<dbReference type="InterPro" id="IPR043502">
    <property type="entry name" value="DNA/RNA_pol_sf"/>
</dbReference>
<dbReference type="CDD" id="cd09272">
    <property type="entry name" value="RNase_HI_RT_Ty1"/>
    <property type="match status" value="1"/>
</dbReference>
<protein>
    <recommendedName>
        <fullName evidence="2">Reverse transcriptase Ty1/copia-type domain-containing protein</fullName>
    </recommendedName>
</protein>
<evidence type="ECO:0000256" key="1">
    <source>
        <dbReference type="SAM" id="MobiDB-lite"/>
    </source>
</evidence>
<dbReference type="SUPFAM" id="SSF56672">
    <property type="entry name" value="DNA/RNA polymerases"/>
    <property type="match status" value="1"/>
</dbReference>
<evidence type="ECO:0000313" key="3">
    <source>
        <dbReference type="EMBL" id="CAA7035583.1"/>
    </source>
</evidence>
<reference evidence="3" key="1">
    <citation type="submission" date="2020-01" db="EMBL/GenBank/DDBJ databases">
        <authorList>
            <person name="Mishra B."/>
        </authorList>
    </citation>
    <scope>NUCLEOTIDE SEQUENCE [LARGE SCALE GENOMIC DNA]</scope>
</reference>
<evidence type="ECO:0000259" key="2">
    <source>
        <dbReference type="Pfam" id="PF07727"/>
    </source>
</evidence>
<dbReference type="Proteomes" id="UP000467841">
    <property type="component" value="Unassembled WGS sequence"/>
</dbReference>
<organism evidence="3 4">
    <name type="scientific">Microthlaspi erraticum</name>
    <dbReference type="NCBI Taxonomy" id="1685480"/>
    <lineage>
        <taxon>Eukaryota</taxon>
        <taxon>Viridiplantae</taxon>
        <taxon>Streptophyta</taxon>
        <taxon>Embryophyta</taxon>
        <taxon>Tracheophyta</taxon>
        <taxon>Spermatophyta</taxon>
        <taxon>Magnoliopsida</taxon>
        <taxon>eudicotyledons</taxon>
        <taxon>Gunneridae</taxon>
        <taxon>Pentapetalae</taxon>
        <taxon>rosids</taxon>
        <taxon>malvids</taxon>
        <taxon>Brassicales</taxon>
        <taxon>Brassicaceae</taxon>
        <taxon>Coluteocarpeae</taxon>
        <taxon>Microthlaspi</taxon>
    </lineage>
</organism>
<proteinExistence type="predicted"/>
<feature type="compositionally biased region" description="Basic and acidic residues" evidence="1">
    <location>
        <begin position="424"/>
        <end position="452"/>
    </location>
</feature>
<dbReference type="EMBL" id="CACVBM020001160">
    <property type="protein sequence ID" value="CAA7035583.1"/>
    <property type="molecule type" value="Genomic_DNA"/>
</dbReference>
<feature type="region of interest" description="Disordered" evidence="1">
    <location>
        <begin position="393"/>
        <end position="452"/>
    </location>
</feature>
<evidence type="ECO:0000313" key="4">
    <source>
        <dbReference type="Proteomes" id="UP000467841"/>
    </source>
</evidence>
<dbReference type="PANTHER" id="PTHR11439">
    <property type="entry name" value="GAG-POL-RELATED RETROTRANSPOSON"/>
    <property type="match status" value="1"/>
</dbReference>
<dbReference type="AlphaFoldDB" id="A0A6D2J6J4"/>
<comment type="caution">
    <text evidence="3">The sequence shown here is derived from an EMBL/GenBank/DDBJ whole genome shotgun (WGS) entry which is preliminary data.</text>
</comment>
<gene>
    <name evidence="3" type="ORF">MERR_LOCUS22818</name>
</gene>
<dbReference type="InterPro" id="IPR013103">
    <property type="entry name" value="RVT_2"/>
</dbReference>
<dbReference type="Pfam" id="PF07727">
    <property type="entry name" value="RVT_2"/>
    <property type="match status" value="1"/>
</dbReference>
<feature type="domain" description="Reverse transcriptase Ty1/copia-type" evidence="2">
    <location>
        <begin position="1"/>
        <end position="145"/>
    </location>
</feature>
<accession>A0A6D2J6J4</accession>
<sequence>MYQPAGFEDPEKPHHVCRLTKALYGLKQAPRAWYDTFSLFLIEFGFNCSKSDPSLFIYHHQGKTLVLLLYVDDILLTGSDQELLTALRKALNSRFSMKDLGMPKYFLGIEIEAYSGGLFLHQSAYTADILHQAGMTECNPMPTPLPQHLDNLNSEPFSEPTYFRSLAGKLQYLTITRPDIQYAVNFVCQRMHSPTVSDFGLLKRILRYLKGTMSMGLVITKDQNINLTAYSDSDWAGCKETRRSTTGFCTLLGPNLISWSAKRQETVSNSSTEAEYRALTAVARELTWLSSLLRDLDVPQHQPTLVKCDNLSAVYLSANPALHNRSKHFDTDWHYIRERVALGLIETQHISATLQLADIFTKPLPRKEFVALRDKLGVLVPPTASLRGNVSNIVMDQGPKDKTSPRVKPISQEHMKTNSANAESTEKEAPCCNKEDNGPLQFDHESSHPAVP</sequence>